<evidence type="ECO:0000313" key="1">
    <source>
        <dbReference type="EMBL" id="QSQ23757.1"/>
    </source>
</evidence>
<keyword evidence="2" id="KW-1185">Reference proteome</keyword>
<accession>A0ABX7NXY8</accession>
<gene>
    <name evidence="1" type="ORF">JY651_01855</name>
</gene>
<proteinExistence type="predicted"/>
<reference evidence="1 2" key="1">
    <citation type="submission" date="2021-02" db="EMBL/GenBank/DDBJ databases">
        <title>De Novo genome assembly of isolated myxobacteria.</title>
        <authorList>
            <person name="Stevens D.C."/>
        </authorList>
    </citation>
    <scope>NUCLEOTIDE SEQUENCE [LARGE SCALE GENOMIC DNA]</scope>
    <source>
        <strain evidence="2">SCPEA02</strain>
    </source>
</reference>
<organism evidence="1 2">
    <name type="scientific">Pyxidicoccus parkwayensis</name>
    <dbReference type="NCBI Taxonomy" id="2813578"/>
    <lineage>
        <taxon>Bacteria</taxon>
        <taxon>Pseudomonadati</taxon>
        <taxon>Myxococcota</taxon>
        <taxon>Myxococcia</taxon>
        <taxon>Myxococcales</taxon>
        <taxon>Cystobacterineae</taxon>
        <taxon>Myxococcaceae</taxon>
        <taxon>Pyxidicoccus</taxon>
    </lineage>
</organism>
<dbReference type="Pfam" id="PF07366">
    <property type="entry name" value="SnoaL"/>
    <property type="match status" value="1"/>
</dbReference>
<dbReference type="InterPro" id="IPR009959">
    <property type="entry name" value="Cyclase_SnoaL-like"/>
</dbReference>
<dbReference type="EMBL" id="CP071090">
    <property type="protein sequence ID" value="QSQ23757.1"/>
    <property type="molecule type" value="Genomic_DNA"/>
</dbReference>
<evidence type="ECO:0000313" key="2">
    <source>
        <dbReference type="Proteomes" id="UP000662747"/>
    </source>
</evidence>
<dbReference type="InterPro" id="IPR032710">
    <property type="entry name" value="NTF2-like_dom_sf"/>
</dbReference>
<sequence length="155" mass="17108">MATRDNATVVKDFYRAFNEKNLELIQELAHPDAIVQSIPFDETVGFLDHCESWATAMPDGQVDLTSLIVQGDRVVVEFTGRGTHAGPFKGPGGVMIPASNRVGELRFVEIFELRDGKIAEMRQYYDALSLMTQFGIGAQPGMGREVEAPVPEARH</sequence>
<dbReference type="RefSeq" id="WP_206725328.1">
    <property type="nucleotide sequence ID" value="NZ_CP071090.1"/>
</dbReference>
<dbReference type="Proteomes" id="UP000662747">
    <property type="component" value="Chromosome"/>
</dbReference>
<protein>
    <submittedName>
        <fullName evidence="1">Ester cyclase</fullName>
    </submittedName>
</protein>
<dbReference type="Gene3D" id="3.10.450.50">
    <property type="match status" value="1"/>
</dbReference>
<dbReference type="SUPFAM" id="SSF54427">
    <property type="entry name" value="NTF2-like"/>
    <property type="match status" value="1"/>
</dbReference>
<name>A0ABX7NXY8_9BACT</name>
<dbReference type="PANTHER" id="PTHR38436:SF1">
    <property type="entry name" value="ESTER CYCLASE"/>
    <property type="match status" value="1"/>
</dbReference>
<dbReference type="PANTHER" id="PTHR38436">
    <property type="entry name" value="POLYKETIDE CYCLASE SNOAL-LIKE DOMAIN"/>
    <property type="match status" value="1"/>
</dbReference>